<evidence type="ECO:0000313" key="1">
    <source>
        <dbReference type="EMBL" id="AYG78295.1"/>
    </source>
</evidence>
<dbReference type="EMBL" id="CP032698">
    <property type="protein sequence ID" value="AYG78295.1"/>
    <property type="molecule type" value="Genomic_DNA"/>
</dbReference>
<reference evidence="1 2" key="1">
    <citation type="submission" date="2018-10" db="EMBL/GenBank/DDBJ databases">
        <title>Relationship between Morphology and Antimicrobial Activity in Streptomyces.</title>
        <authorList>
            <person name="Kang H.J."/>
            <person name="Kim S.B."/>
        </authorList>
    </citation>
    <scope>NUCLEOTIDE SEQUENCE [LARGE SCALE GENOMIC DNA]</scope>
    <source>
        <strain evidence="1 2">BH38</strain>
    </source>
</reference>
<gene>
    <name evidence="1" type="ORF">DWB77_00402</name>
</gene>
<proteinExistence type="predicted"/>
<dbReference type="Proteomes" id="UP000271554">
    <property type="component" value="Chromosome"/>
</dbReference>
<dbReference type="AlphaFoldDB" id="A0A387H3M8"/>
<accession>A0A387H3M8</accession>
<keyword evidence="2" id="KW-1185">Reference proteome</keyword>
<organism evidence="1 2">
    <name type="scientific">Streptomyces hundungensis</name>
    <dbReference type="NCBI Taxonomy" id="1077946"/>
    <lineage>
        <taxon>Bacteria</taxon>
        <taxon>Bacillati</taxon>
        <taxon>Actinomycetota</taxon>
        <taxon>Actinomycetes</taxon>
        <taxon>Kitasatosporales</taxon>
        <taxon>Streptomycetaceae</taxon>
        <taxon>Streptomyces</taxon>
    </lineage>
</organism>
<name>A0A387H3M8_9ACTN</name>
<dbReference type="KEGG" id="shun:DWB77_00402"/>
<sequence>MWWAQEIVTDLDRPQWTWVPFKSVGPLQFGQSVDDVAAVLGEPISGWDPNKQWASFSAQGIDTYYRREDLTLAAVAVDACRGPQINYEGVRLVGRLPSELSPWIETTADTLEDMPPGLNGLRIGLNGEAGLPGLGLVMRCQQNGDYARTRPVLVARDWAEMSTDSWEGPIPDREWGIY</sequence>
<protein>
    <submittedName>
        <fullName evidence="1">Uncharacterized protein</fullName>
    </submittedName>
</protein>
<evidence type="ECO:0000313" key="2">
    <source>
        <dbReference type="Proteomes" id="UP000271554"/>
    </source>
</evidence>
<dbReference type="RefSeq" id="WP_246033354.1">
    <property type="nucleotide sequence ID" value="NZ_CP032698.1"/>
</dbReference>